<keyword evidence="3 7" id="KW-0418">Kinase</keyword>
<dbReference type="InterPro" id="IPR000719">
    <property type="entry name" value="Prot_kinase_dom"/>
</dbReference>
<dbReference type="Pfam" id="PF00069">
    <property type="entry name" value="Pkinase"/>
    <property type="match status" value="1"/>
</dbReference>
<evidence type="ECO:0000313" key="8">
    <source>
        <dbReference type="Proteomes" id="UP000324800"/>
    </source>
</evidence>
<dbReference type="InterPro" id="IPR017441">
    <property type="entry name" value="Protein_kinase_ATP_BS"/>
</dbReference>
<dbReference type="GO" id="GO:0005776">
    <property type="term" value="C:autophagosome"/>
    <property type="evidence" value="ECO:0007669"/>
    <property type="project" value="TreeGrafter"/>
</dbReference>
<evidence type="ECO:0000256" key="4">
    <source>
        <dbReference type="ARBA" id="ARBA00022840"/>
    </source>
</evidence>
<sequence>MGKRKKLLQDQGYQVIGTLGKGAFGRVYQVFKDGNVLAAKLMKEEDFDMNEWKVGFSLAQDQNPFVLKYISATMYGLNTVILMEYSNLKSLENVIQSNKDLPLHTIRAIMKQMLEGLRLMHAKGMIHRDIKGQNILLHSPPGSGRVILKIADFGLVKVQKQAMQSTQMTVAGTALYIAPELVLSDSKDVKADTKVDVWSTGMVLYYFVTKQFPFQALTNTAIVMFMMAKKLDRPKSIKDDCLWDLITKMLAFDKKDRLSAEDALKHPFFTNQQAMNEVPQEARKLALDAQTAKQNGDQSITQYDTECTYTVLLSEIKKTMNVDPDGEHAQIVARYGQSSLAQTLSSSSLLQPPIQQQQQQPEQMSTKVKSFFSNKVGQLSSSSLFSTLRPDFAVHATQIGASFNLLQQSFKSAIMGTQSQVQLQQQSSSQSLSSLTNPLSSSNEDLAELKLKEPEIVINYNQVVEILKQPLKGFSKQKKDTQLSQEAECNKIITKYKDRIDDEGRLSAIEAGVTQELTNIFELRELETITPPYIQAFYSLTFPSIRDVRPQIYNKRIPYPGLLRLLEHKDDEVTFQACKSLGSILNGGIESTDNTQPNPHLSTIAACNGTKKIFAFFKKVTNKKTKDTAAICMGRLYRSKEIADVQIRSEIVAHLISLLVDQDYWIKSQSKRSLNLMARNHVNRSEVQKSVDMKRINDDLKKPLLGNEQQKKDIQDQQDKQCSLLSVMIEDREDDEYRKQIINAGVVDAILHLIELRDIQTINESISGVIQDLTTPASDEVRLHIFSKKPYPCLLRLISHSDSKIVSHSLIAMYNIIKVGSNQLSDTSQHPHYDMFSVCDGFDKLFSLFMKENVNKQTKDRIAINIGILHSNRDIQTPLMRTIIISHIRSLIYDMDQWTRNTARNTLKRLSQNQTNYTEILNGVDIPQIAEDLIRPIEGDENQKSLLLTKQEGQCFLLITLTKDRKDDQLRTTIINSDITKYLIVIFETRDLNSLSKLYVEAFRNLTTPASDETIIQLISKKPYPGLLRLLSSSDKDIITHSLISILYILTAGSNTSLFTSSSSSSSSSSSTPPLSHPQFHIVSAYGGLDKLFSLFQRSDTTKENKDQVSICIGLLFKSSEVAESMRKGIISHLKALSIEDNHPLKDNVKMVLKDLAKNSVNCTEIQKDGFIISV</sequence>
<evidence type="ECO:0000259" key="6">
    <source>
        <dbReference type="PROSITE" id="PS50011"/>
    </source>
</evidence>
<keyword evidence="1" id="KW-0808">Transferase</keyword>
<dbReference type="SUPFAM" id="SSF48371">
    <property type="entry name" value="ARM repeat"/>
    <property type="match status" value="2"/>
</dbReference>
<dbReference type="EMBL" id="SNRW01002117">
    <property type="protein sequence ID" value="KAA6393858.1"/>
    <property type="molecule type" value="Genomic_DNA"/>
</dbReference>
<dbReference type="GO" id="GO:0004674">
    <property type="term" value="F:protein serine/threonine kinase activity"/>
    <property type="evidence" value="ECO:0007669"/>
    <property type="project" value="InterPro"/>
</dbReference>
<dbReference type="InterPro" id="IPR008271">
    <property type="entry name" value="Ser/Thr_kinase_AS"/>
</dbReference>
<evidence type="ECO:0000313" key="7">
    <source>
        <dbReference type="EMBL" id="KAA6393858.1"/>
    </source>
</evidence>
<protein>
    <submittedName>
        <fullName evidence="7">Putative AGC family protein kinase</fullName>
    </submittedName>
</protein>
<reference evidence="7 8" key="1">
    <citation type="submission" date="2019-03" db="EMBL/GenBank/DDBJ databases">
        <title>Single cell metagenomics reveals metabolic interactions within the superorganism composed of flagellate Streblomastix strix and complex community of Bacteroidetes bacteria on its surface.</title>
        <authorList>
            <person name="Treitli S.C."/>
            <person name="Kolisko M."/>
            <person name="Husnik F."/>
            <person name="Keeling P."/>
            <person name="Hampl V."/>
        </authorList>
    </citation>
    <scope>NUCLEOTIDE SEQUENCE [LARGE SCALE GENOMIC DNA]</scope>
    <source>
        <strain evidence="7">ST1C</strain>
    </source>
</reference>
<name>A0A5J4WG42_9EUKA</name>
<feature type="domain" description="Protein kinase" evidence="6">
    <location>
        <begin position="13"/>
        <end position="269"/>
    </location>
</feature>
<dbReference type="GO" id="GO:0000045">
    <property type="term" value="P:autophagosome assembly"/>
    <property type="evidence" value="ECO:0007669"/>
    <property type="project" value="TreeGrafter"/>
</dbReference>
<evidence type="ECO:0000256" key="5">
    <source>
        <dbReference type="PROSITE-ProRule" id="PRU10141"/>
    </source>
</evidence>
<dbReference type="PROSITE" id="PS50011">
    <property type="entry name" value="PROTEIN_KINASE_DOM"/>
    <property type="match status" value="1"/>
</dbReference>
<dbReference type="GO" id="GO:0000407">
    <property type="term" value="C:phagophore assembly site"/>
    <property type="evidence" value="ECO:0007669"/>
    <property type="project" value="TreeGrafter"/>
</dbReference>
<dbReference type="Proteomes" id="UP000324800">
    <property type="component" value="Unassembled WGS sequence"/>
</dbReference>
<accession>A0A5J4WG42</accession>
<dbReference type="InterPro" id="IPR016024">
    <property type="entry name" value="ARM-type_fold"/>
</dbReference>
<keyword evidence="2 5" id="KW-0547">Nucleotide-binding</keyword>
<evidence type="ECO:0000256" key="2">
    <source>
        <dbReference type="ARBA" id="ARBA00022741"/>
    </source>
</evidence>
<dbReference type="InterPro" id="IPR011989">
    <property type="entry name" value="ARM-like"/>
</dbReference>
<dbReference type="AlphaFoldDB" id="A0A5J4WG42"/>
<dbReference type="InterPro" id="IPR011009">
    <property type="entry name" value="Kinase-like_dom_sf"/>
</dbReference>
<organism evidence="7 8">
    <name type="scientific">Streblomastix strix</name>
    <dbReference type="NCBI Taxonomy" id="222440"/>
    <lineage>
        <taxon>Eukaryota</taxon>
        <taxon>Metamonada</taxon>
        <taxon>Preaxostyla</taxon>
        <taxon>Oxymonadida</taxon>
        <taxon>Streblomastigidae</taxon>
        <taxon>Streblomastix</taxon>
    </lineage>
</organism>
<dbReference type="PROSITE" id="PS00108">
    <property type="entry name" value="PROTEIN_KINASE_ST"/>
    <property type="match status" value="1"/>
</dbReference>
<dbReference type="GO" id="GO:0016020">
    <property type="term" value="C:membrane"/>
    <property type="evidence" value="ECO:0007669"/>
    <property type="project" value="TreeGrafter"/>
</dbReference>
<dbReference type="GO" id="GO:0005524">
    <property type="term" value="F:ATP binding"/>
    <property type="evidence" value="ECO:0007669"/>
    <property type="project" value="UniProtKB-UniRule"/>
</dbReference>
<dbReference type="SMART" id="SM00220">
    <property type="entry name" value="S_TKc"/>
    <property type="match status" value="1"/>
</dbReference>
<comment type="caution">
    <text evidence="7">The sequence shown here is derived from an EMBL/GenBank/DDBJ whole genome shotgun (WGS) entry which is preliminary data.</text>
</comment>
<dbReference type="PROSITE" id="PS00107">
    <property type="entry name" value="PROTEIN_KINASE_ATP"/>
    <property type="match status" value="1"/>
</dbReference>
<dbReference type="Gene3D" id="1.10.510.10">
    <property type="entry name" value="Transferase(Phosphotransferase) domain 1"/>
    <property type="match status" value="1"/>
</dbReference>
<proteinExistence type="predicted"/>
<dbReference type="CDD" id="cd14014">
    <property type="entry name" value="STKc_PknB_like"/>
    <property type="match status" value="1"/>
</dbReference>
<dbReference type="PANTHER" id="PTHR24348:SF22">
    <property type="entry name" value="NON-SPECIFIC SERINE_THREONINE PROTEIN KINASE"/>
    <property type="match status" value="1"/>
</dbReference>
<dbReference type="InterPro" id="IPR045269">
    <property type="entry name" value="Atg1-like"/>
</dbReference>
<feature type="binding site" evidence="5">
    <location>
        <position position="40"/>
    </location>
    <ligand>
        <name>ATP</name>
        <dbReference type="ChEBI" id="CHEBI:30616"/>
    </ligand>
</feature>
<gene>
    <name evidence="7" type="ORF">EZS28_010615</name>
</gene>
<dbReference type="PANTHER" id="PTHR24348">
    <property type="entry name" value="SERINE/THREONINE-PROTEIN KINASE UNC-51-RELATED"/>
    <property type="match status" value="1"/>
</dbReference>
<keyword evidence="4 5" id="KW-0067">ATP-binding</keyword>
<dbReference type="GO" id="GO:0010506">
    <property type="term" value="P:regulation of autophagy"/>
    <property type="evidence" value="ECO:0007669"/>
    <property type="project" value="InterPro"/>
</dbReference>
<dbReference type="SUPFAM" id="SSF56112">
    <property type="entry name" value="Protein kinase-like (PK-like)"/>
    <property type="match status" value="1"/>
</dbReference>
<dbReference type="Gene3D" id="1.25.10.10">
    <property type="entry name" value="Leucine-rich Repeat Variant"/>
    <property type="match status" value="3"/>
</dbReference>
<evidence type="ECO:0000256" key="3">
    <source>
        <dbReference type="ARBA" id="ARBA00022777"/>
    </source>
</evidence>
<evidence type="ECO:0000256" key="1">
    <source>
        <dbReference type="ARBA" id="ARBA00022679"/>
    </source>
</evidence>
<dbReference type="GO" id="GO:0005829">
    <property type="term" value="C:cytosol"/>
    <property type="evidence" value="ECO:0007669"/>
    <property type="project" value="TreeGrafter"/>
</dbReference>